<accession>A0ABV4Q9V0</accession>
<evidence type="ECO:0000256" key="1">
    <source>
        <dbReference type="ARBA" id="ARBA00006068"/>
    </source>
</evidence>
<dbReference type="NCBIfam" id="TIGR00350">
    <property type="entry name" value="lytR_cpsA_psr"/>
    <property type="match status" value="1"/>
</dbReference>
<dbReference type="RefSeq" id="WP_371949830.1">
    <property type="nucleotide sequence ID" value="NZ_JAXCEI010000005.1"/>
</dbReference>
<reference evidence="4 5" key="1">
    <citation type="submission" date="2023-11" db="EMBL/GenBank/DDBJ databases">
        <title>Actinomadura monticuli sp. nov., isolated from volcanic ash.</title>
        <authorList>
            <person name="Lee S.D."/>
            <person name="Yang H."/>
            <person name="Kim I.S."/>
        </authorList>
    </citation>
    <scope>NUCLEOTIDE SEQUENCE [LARGE SCALE GENOMIC DNA]</scope>
    <source>
        <strain evidence="4 5">DLS-62</strain>
    </source>
</reference>
<feature type="transmembrane region" description="Helical" evidence="2">
    <location>
        <begin position="45"/>
        <end position="66"/>
    </location>
</feature>
<comment type="similarity">
    <text evidence="1">Belongs to the LytR/CpsA/Psr (LCP) family.</text>
</comment>
<dbReference type="PANTHER" id="PTHR33392">
    <property type="entry name" value="POLYISOPRENYL-TEICHOIC ACID--PEPTIDOGLYCAN TEICHOIC ACID TRANSFERASE TAGU"/>
    <property type="match status" value="1"/>
</dbReference>
<dbReference type="InterPro" id="IPR004474">
    <property type="entry name" value="LytR_CpsA_psr"/>
</dbReference>
<sequence>MSVDDLDLIRDLGPDLEHEPPASLVRQRNRLLDAARHRRRGPGRWTLLGLVAAVTAAAILVPATMFHGRDADPVGTRTTAPVVGRALNVLVLGSDERGDGRAARSDTMIIVHVPADRRRVRAVSVPRDSLVRIPPCETADGTALPGRTGLINSAFTAGGAVCAAKTVESLTQVRIDRVVVIDFAGFRGMVDALGGVRMTLPRPVRDPKAGLRLPAGEQRLDGRQALAYVRARYGLGDGSDLSRIKRQQQFLAALAREARERMRRDPVRFARFLAVATRSVKSTPGLGAGEAQALARAFGQGGSIEFDTVPVRPARRDPNRLEWEPEGADRMFAAFRTS</sequence>
<evidence type="ECO:0000313" key="4">
    <source>
        <dbReference type="EMBL" id="MFA1539924.1"/>
    </source>
</evidence>
<keyword evidence="2" id="KW-0472">Membrane</keyword>
<protein>
    <submittedName>
        <fullName evidence="4">LCP family protein</fullName>
    </submittedName>
</protein>
<evidence type="ECO:0000259" key="3">
    <source>
        <dbReference type="Pfam" id="PF03816"/>
    </source>
</evidence>
<comment type="caution">
    <text evidence="4">The sequence shown here is derived from an EMBL/GenBank/DDBJ whole genome shotgun (WGS) entry which is preliminary data.</text>
</comment>
<dbReference type="PANTHER" id="PTHR33392:SF6">
    <property type="entry name" value="POLYISOPRENYL-TEICHOIC ACID--PEPTIDOGLYCAN TEICHOIC ACID TRANSFERASE TAGU"/>
    <property type="match status" value="1"/>
</dbReference>
<dbReference type="Proteomes" id="UP001569963">
    <property type="component" value="Unassembled WGS sequence"/>
</dbReference>
<gene>
    <name evidence="4" type="ORF">SM611_13385</name>
</gene>
<dbReference type="EMBL" id="JAXCEI010000005">
    <property type="protein sequence ID" value="MFA1539924.1"/>
    <property type="molecule type" value="Genomic_DNA"/>
</dbReference>
<name>A0ABV4Q9V0_9ACTN</name>
<feature type="domain" description="Cell envelope-related transcriptional attenuator" evidence="3">
    <location>
        <begin position="104"/>
        <end position="258"/>
    </location>
</feature>
<keyword evidence="5" id="KW-1185">Reference proteome</keyword>
<keyword evidence="2" id="KW-1133">Transmembrane helix</keyword>
<keyword evidence="2" id="KW-0812">Transmembrane</keyword>
<evidence type="ECO:0000256" key="2">
    <source>
        <dbReference type="SAM" id="Phobius"/>
    </source>
</evidence>
<dbReference type="InterPro" id="IPR050922">
    <property type="entry name" value="LytR/CpsA/Psr_CW_biosynth"/>
</dbReference>
<dbReference type="Gene3D" id="3.40.630.190">
    <property type="entry name" value="LCP protein"/>
    <property type="match status" value="1"/>
</dbReference>
<dbReference type="Pfam" id="PF03816">
    <property type="entry name" value="LytR_cpsA_psr"/>
    <property type="match status" value="1"/>
</dbReference>
<proteinExistence type="inferred from homology"/>
<evidence type="ECO:0000313" key="5">
    <source>
        <dbReference type="Proteomes" id="UP001569963"/>
    </source>
</evidence>
<organism evidence="4 5">
    <name type="scientific">Actinomadura monticuli</name>
    <dbReference type="NCBI Taxonomy" id="3097367"/>
    <lineage>
        <taxon>Bacteria</taxon>
        <taxon>Bacillati</taxon>
        <taxon>Actinomycetota</taxon>
        <taxon>Actinomycetes</taxon>
        <taxon>Streptosporangiales</taxon>
        <taxon>Thermomonosporaceae</taxon>
        <taxon>Actinomadura</taxon>
    </lineage>
</organism>